<sequence length="41" mass="4538">MIGISGVNLYEFLFSGTDLFSAVKNKKSNDGTIIYKRPSLL</sequence>
<dbReference type="STRING" id="1237149.C900_00498"/>
<comment type="caution">
    <text evidence="1">The sequence shown here is derived from an EMBL/GenBank/DDBJ whole genome shotgun (WGS) entry which is preliminary data.</text>
</comment>
<evidence type="ECO:0000313" key="1">
    <source>
        <dbReference type="EMBL" id="ELR72996.1"/>
    </source>
</evidence>
<reference evidence="1 2" key="1">
    <citation type="submission" date="2012-12" db="EMBL/GenBank/DDBJ databases">
        <title>Genome assembly of Fulvivirga imtechensis AK7.</title>
        <authorList>
            <person name="Nupur N."/>
            <person name="Khatri I."/>
            <person name="Kumar R."/>
            <person name="Subramanian S."/>
            <person name="Pinnaka A."/>
        </authorList>
    </citation>
    <scope>NUCLEOTIDE SEQUENCE [LARGE SCALE GENOMIC DNA]</scope>
    <source>
        <strain evidence="1 2">AK7</strain>
    </source>
</reference>
<dbReference type="EMBL" id="AMZN01000012">
    <property type="protein sequence ID" value="ELR72996.1"/>
    <property type="molecule type" value="Genomic_DNA"/>
</dbReference>
<proteinExistence type="predicted"/>
<dbReference type="AlphaFoldDB" id="L8JVC5"/>
<name>L8JVC5_9BACT</name>
<gene>
    <name evidence="1" type="ORF">C900_00498</name>
</gene>
<evidence type="ECO:0000313" key="2">
    <source>
        <dbReference type="Proteomes" id="UP000011135"/>
    </source>
</evidence>
<accession>L8JVC5</accession>
<keyword evidence="2" id="KW-1185">Reference proteome</keyword>
<protein>
    <submittedName>
        <fullName evidence="1">Uncharacterized protein</fullName>
    </submittedName>
</protein>
<organism evidence="1 2">
    <name type="scientific">Fulvivirga imtechensis AK7</name>
    <dbReference type="NCBI Taxonomy" id="1237149"/>
    <lineage>
        <taxon>Bacteria</taxon>
        <taxon>Pseudomonadati</taxon>
        <taxon>Bacteroidota</taxon>
        <taxon>Cytophagia</taxon>
        <taxon>Cytophagales</taxon>
        <taxon>Fulvivirgaceae</taxon>
        <taxon>Fulvivirga</taxon>
    </lineage>
</organism>
<dbReference type="Proteomes" id="UP000011135">
    <property type="component" value="Unassembled WGS sequence"/>
</dbReference>